<dbReference type="GeneID" id="87954614"/>
<accession>A0ABZ1CUY4</accession>
<gene>
    <name evidence="1" type="ORF">IL334_002483</name>
</gene>
<dbReference type="RefSeq" id="XP_062790278.1">
    <property type="nucleotide sequence ID" value="XM_062934227.1"/>
</dbReference>
<evidence type="ECO:0000313" key="1">
    <source>
        <dbReference type="EMBL" id="WRT65538.1"/>
    </source>
</evidence>
<dbReference type="Proteomes" id="UP001329825">
    <property type="component" value="Chromosome 3"/>
</dbReference>
<protein>
    <submittedName>
        <fullName evidence="1">Uncharacterized protein</fullName>
    </submittedName>
</protein>
<reference evidence="1 2" key="1">
    <citation type="submission" date="2024-01" db="EMBL/GenBank/DDBJ databases">
        <title>Comparative genomics of Cryptococcus and Kwoniella reveals pathogenesis evolution and contrasting modes of karyotype evolution via chromosome fusion or intercentromeric recombination.</title>
        <authorList>
            <person name="Coelho M.A."/>
            <person name="David-Palma M."/>
            <person name="Shea T."/>
            <person name="Bowers K."/>
            <person name="McGinley-Smith S."/>
            <person name="Mohammad A.W."/>
            <person name="Gnirke A."/>
            <person name="Yurkov A.M."/>
            <person name="Nowrousian M."/>
            <person name="Sun S."/>
            <person name="Cuomo C.A."/>
            <person name="Heitman J."/>
        </authorList>
    </citation>
    <scope>NUCLEOTIDE SEQUENCE [LARGE SCALE GENOMIC DNA]</scope>
    <source>
        <strain evidence="1">CBS 11374</strain>
    </source>
</reference>
<dbReference type="EMBL" id="CP141883">
    <property type="protein sequence ID" value="WRT65538.1"/>
    <property type="molecule type" value="Genomic_DNA"/>
</dbReference>
<sequence>MKVDSEAKYVPPALRAGYVDKQSRETSGTSHEDEFSDEELTRLFDTPELCTIVFFNHESMPPSLKDLISFIVVFDNAHPFWENKKEMWIHAASEQLIEDFNGSRKNFRRPIPLFEGKARKGNFIFKGWWFMDIRNVVQPYSERLKTMLMIKDKAQAYPWGITKKSKNSALALRWLKLRLTPAKGPFEPLKELAQGQAAEYVLRVGGLKEELEIFKNNYKSEAH</sequence>
<evidence type="ECO:0000313" key="2">
    <source>
        <dbReference type="Proteomes" id="UP001329825"/>
    </source>
</evidence>
<name>A0ABZ1CUY4_9TREE</name>
<organism evidence="1 2">
    <name type="scientific">Kwoniella shivajii</name>
    <dbReference type="NCBI Taxonomy" id="564305"/>
    <lineage>
        <taxon>Eukaryota</taxon>
        <taxon>Fungi</taxon>
        <taxon>Dikarya</taxon>
        <taxon>Basidiomycota</taxon>
        <taxon>Agaricomycotina</taxon>
        <taxon>Tremellomycetes</taxon>
        <taxon>Tremellales</taxon>
        <taxon>Cryptococcaceae</taxon>
        <taxon>Kwoniella</taxon>
    </lineage>
</organism>
<keyword evidence="2" id="KW-1185">Reference proteome</keyword>
<proteinExistence type="predicted"/>